<evidence type="ECO:0000256" key="1">
    <source>
        <dbReference type="ARBA" id="ARBA00022737"/>
    </source>
</evidence>
<dbReference type="Pfam" id="PF00515">
    <property type="entry name" value="TPR_1"/>
    <property type="match status" value="1"/>
</dbReference>
<feature type="repeat" description="TPR" evidence="3">
    <location>
        <begin position="258"/>
        <end position="291"/>
    </location>
</feature>
<dbReference type="PANTHER" id="PTHR44858:SF1">
    <property type="entry name" value="UDP-N-ACETYLGLUCOSAMINE--PEPTIDE N-ACETYLGLUCOSAMINYLTRANSFERASE SPINDLY-RELATED"/>
    <property type="match status" value="1"/>
</dbReference>
<feature type="repeat" description="TPR" evidence="3">
    <location>
        <begin position="121"/>
        <end position="154"/>
    </location>
</feature>
<gene>
    <name evidence="4" type="ORF">ACFPPD_26920</name>
</gene>
<organism evidence="4 5">
    <name type="scientific">Cohnella suwonensis</name>
    <dbReference type="NCBI Taxonomy" id="696072"/>
    <lineage>
        <taxon>Bacteria</taxon>
        <taxon>Bacillati</taxon>
        <taxon>Bacillota</taxon>
        <taxon>Bacilli</taxon>
        <taxon>Bacillales</taxon>
        <taxon>Paenibacillaceae</taxon>
        <taxon>Cohnella</taxon>
    </lineage>
</organism>
<sequence length="331" mass="39344">MKISLSFKVEKFLYEMFKQFKPDSFQYFNKIKETKDAQSQIKIITKYILFEPDDAQAYYFRGLAYYELSRYEEAINDFTKCLEIDDEMYHVINCRGMCYYFISDYEKALDDLLKTNKADICNIFLYRADIYRTLGDNEKAIENFKLAKDEEPNNENIIFELSALYFSTKQLNEAIEHLSYLIENTRKLDVAHDLRGCAYSASKRYELARNDFNWCIERESIDGRNYYNRGLTYFYTFQYESSLNDFKKALDLGYNDNPNVYIFLGRTEMANNNFSAAINWFNKAEILNDQNAKVYFFRCIANKALMNESNYYNDLVKAKSINPNIDNEAYE</sequence>
<keyword evidence="5" id="KW-1185">Reference proteome</keyword>
<dbReference type="SUPFAM" id="SSF48452">
    <property type="entry name" value="TPR-like"/>
    <property type="match status" value="2"/>
</dbReference>
<dbReference type="EMBL" id="JBHSMH010000120">
    <property type="protein sequence ID" value="MFC5472321.1"/>
    <property type="molecule type" value="Genomic_DNA"/>
</dbReference>
<feature type="repeat" description="TPR" evidence="3">
    <location>
        <begin position="223"/>
        <end position="256"/>
    </location>
</feature>
<reference evidence="5" key="1">
    <citation type="journal article" date="2019" name="Int. J. Syst. Evol. Microbiol.">
        <title>The Global Catalogue of Microorganisms (GCM) 10K type strain sequencing project: providing services to taxonomists for standard genome sequencing and annotation.</title>
        <authorList>
            <consortium name="The Broad Institute Genomics Platform"/>
            <consortium name="The Broad Institute Genome Sequencing Center for Infectious Disease"/>
            <person name="Wu L."/>
            <person name="Ma J."/>
        </authorList>
    </citation>
    <scope>NUCLEOTIDE SEQUENCE [LARGE SCALE GENOMIC DNA]</scope>
    <source>
        <strain evidence="5">CCUG 57113</strain>
    </source>
</reference>
<comment type="caution">
    <text evidence="4">The sequence shown here is derived from an EMBL/GenBank/DDBJ whole genome shotgun (WGS) entry which is preliminary data.</text>
</comment>
<dbReference type="Proteomes" id="UP001596105">
    <property type="component" value="Unassembled WGS sequence"/>
</dbReference>
<dbReference type="SMART" id="SM00028">
    <property type="entry name" value="TPR"/>
    <property type="match status" value="7"/>
</dbReference>
<keyword evidence="1" id="KW-0677">Repeat</keyword>
<dbReference type="RefSeq" id="WP_209749762.1">
    <property type="nucleotide sequence ID" value="NZ_JBHSMH010000120.1"/>
</dbReference>
<dbReference type="PANTHER" id="PTHR44858">
    <property type="entry name" value="TETRATRICOPEPTIDE REPEAT PROTEIN 6"/>
    <property type="match status" value="1"/>
</dbReference>
<dbReference type="InterPro" id="IPR050498">
    <property type="entry name" value="Ycf3"/>
</dbReference>
<evidence type="ECO:0000313" key="5">
    <source>
        <dbReference type="Proteomes" id="UP001596105"/>
    </source>
</evidence>
<dbReference type="PROSITE" id="PS50293">
    <property type="entry name" value="TPR_REGION"/>
    <property type="match status" value="1"/>
</dbReference>
<dbReference type="InterPro" id="IPR011990">
    <property type="entry name" value="TPR-like_helical_dom_sf"/>
</dbReference>
<accession>A0ABW0M650</accession>
<proteinExistence type="predicted"/>
<evidence type="ECO:0000256" key="2">
    <source>
        <dbReference type="ARBA" id="ARBA00022803"/>
    </source>
</evidence>
<dbReference type="Pfam" id="PF13181">
    <property type="entry name" value="TPR_8"/>
    <property type="match status" value="2"/>
</dbReference>
<keyword evidence="2 3" id="KW-0802">TPR repeat</keyword>
<feature type="repeat" description="TPR" evidence="3">
    <location>
        <begin position="55"/>
        <end position="88"/>
    </location>
</feature>
<evidence type="ECO:0000256" key="3">
    <source>
        <dbReference type="PROSITE-ProRule" id="PRU00339"/>
    </source>
</evidence>
<dbReference type="InterPro" id="IPR019734">
    <property type="entry name" value="TPR_rpt"/>
</dbReference>
<protein>
    <submittedName>
        <fullName evidence="4">Tetratricopeptide repeat protein</fullName>
    </submittedName>
</protein>
<evidence type="ECO:0000313" key="4">
    <source>
        <dbReference type="EMBL" id="MFC5472321.1"/>
    </source>
</evidence>
<dbReference type="Gene3D" id="1.25.40.10">
    <property type="entry name" value="Tetratricopeptide repeat domain"/>
    <property type="match status" value="4"/>
</dbReference>
<dbReference type="PROSITE" id="PS50005">
    <property type="entry name" value="TPR"/>
    <property type="match status" value="4"/>
</dbReference>
<name>A0ABW0M650_9BACL</name>